<keyword evidence="5 6" id="KW-0046">Antibiotic resistance</keyword>
<evidence type="ECO:0000313" key="10">
    <source>
        <dbReference type="EMBL" id="NNU17356.1"/>
    </source>
</evidence>
<keyword evidence="7" id="KW-0472">Membrane</keyword>
<dbReference type="Gene3D" id="3.40.710.10">
    <property type="entry name" value="DD-peptidase/beta-lactamase superfamily"/>
    <property type="match status" value="1"/>
</dbReference>
<organism evidence="10 11">
    <name type="scientific">Parvularcula mediterranea</name>
    <dbReference type="NCBI Taxonomy" id="2732508"/>
    <lineage>
        <taxon>Bacteria</taxon>
        <taxon>Pseudomonadati</taxon>
        <taxon>Pseudomonadota</taxon>
        <taxon>Alphaproteobacteria</taxon>
        <taxon>Parvularculales</taxon>
        <taxon>Parvularculaceae</taxon>
        <taxon>Parvularcula</taxon>
    </lineage>
</organism>
<dbReference type="InterPro" id="IPR001586">
    <property type="entry name" value="Beta-lactam_class-C_AS"/>
</dbReference>
<proteinExistence type="inferred from homology"/>
<keyword evidence="7" id="KW-1133">Transmembrane helix</keyword>
<dbReference type="InterPro" id="IPR001466">
    <property type="entry name" value="Beta-lactam-related"/>
</dbReference>
<evidence type="ECO:0000256" key="4">
    <source>
        <dbReference type="ARBA" id="ARBA00022801"/>
    </source>
</evidence>
<dbReference type="InterPro" id="IPR050491">
    <property type="entry name" value="AmpC-like"/>
</dbReference>
<dbReference type="Proteomes" id="UP000536835">
    <property type="component" value="Unassembled WGS sequence"/>
</dbReference>
<sequence>MIIRLIAALGALIASASANGLTEENRAFIEEAMADLGMVGFGIAYIGPDGAREAEGYGVAYEGGPAITPDTPFELGSVSKNFSALVMLQLADEGFASLDDPVRKYLPSFTLKGGKGGDITIRQLITHRSGISTLDGNRDHAITRRDQGVTAELVAGLSKVMPVAEPGEVLQYSNANYMTLQLVIETLTGNPLEEELEARIFAPLGMGNSGTVVTPPEGKAKPHRDFFGSVRESDLDMGRQGIAKGGVVASANDLATYVQAVASGDPRIVPRSMKAELVSPYGGGEVGYAMGWFVGPHEGRLLVGHDGLNPGFQAIAYVFPDTGELVVGAVNHSGSGSEAFLRAVAFRVIGRGEPDHRPDLFRKAQLWVPSLAALLVTSGFFLWAWRAVTAPKEAGPLGLILPTLVLGGLAYGAVVTIPAIGGASFSAAAAFYPDLGLALMMIASVSLLWAALRLGQQLLLRIKSG</sequence>
<gene>
    <name evidence="10" type="ORF">HK107_13575</name>
</gene>
<evidence type="ECO:0000256" key="7">
    <source>
        <dbReference type="SAM" id="Phobius"/>
    </source>
</evidence>
<keyword evidence="7" id="KW-0812">Transmembrane</keyword>
<dbReference type="InterPro" id="IPR012338">
    <property type="entry name" value="Beta-lactam/transpept-like"/>
</dbReference>
<dbReference type="PANTHER" id="PTHR46825:SF9">
    <property type="entry name" value="BETA-LACTAMASE-RELATED DOMAIN-CONTAINING PROTEIN"/>
    <property type="match status" value="1"/>
</dbReference>
<evidence type="ECO:0000259" key="9">
    <source>
        <dbReference type="Pfam" id="PF00144"/>
    </source>
</evidence>
<feature type="chain" id="PRO_5030971490" description="Beta-lactamase" evidence="8">
    <location>
        <begin position="21"/>
        <end position="465"/>
    </location>
</feature>
<evidence type="ECO:0000256" key="5">
    <source>
        <dbReference type="ARBA" id="ARBA00023251"/>
    </source>
</evidence>
<dbReference type="RefSeq" id="WP_173200700.1">
    <property type="nucleotide sequence ID" value="NZ_JABFCX010000003.1"/>
</dbReference>
<keyword evidence="4 6" id="KW-0378">Hydrolase</keyword>
<feature type="domain" description="Beta-lactamase-related" evidence="9">
    <location>
        <begin position="26"/>
        <end position="340"/>
    </location>
</feature>
<dbReference type="EMBL" id="JABFCX010000003">
    <property type="protein sequence ID" value="NNU17356.1"/>
    <property type="molecule type" value="Genomic_DNA"/>
</dbReference>
<accession>A0A7Y3RNJ3</accession>
<comment type="catalytic activity">
    <reaction evidence="1 6">
        <text>a beta-lactam + H2O = a substituted beta-amino acid</text>
        <dbReference type="Rhea" id="RHEA:20401"/>
        <dbReference type="ChEBI" id="CHEBI:15377"/>
        <dbReference type="ChEBI" id="CHEBI:35627"/>
        <dbReference type="ChEBI" id="CHEBI:140347"/>
        <dbReference type="EC" id="3.5.2.6"/>
    </reaction>
</comment>
<feature type="signal peptide" evidence="8">
    <location>
        <begin position="1"/>
        <end position="20"/>
    </location>
</feature>
<feature type="transmembrane region" description="Helical" evidence="7">
    <location>
        <begin position="366"/>
        <end position="385"/>
    </location>
</feature>
<dbReference type="AlphaFoldDB" id="A0A7Y3RNJ3"/>
<dbReference type="Pfam" id="PF00144">
    <property type="entry name" value="Beta-lactamase"/>
    <property type="match status" value="1"/>
</dbReference>
<keyword evidence="11" id="KW-1185">Reference proteome</keyword>
<evidence type="ECO:0000256" key="2">
    <source>
        <dbReference type="ARBA" id="ARBA00007840"/>
    </source>
</evidence>
<evidence type="ECO:0000256" key="6">
    <source>
        <dbReference type="RuleBase" id="RU361140"/>
    </source>
</evidence>
<keyword evidence="8" id="KW-0732">Signal</keyword>
<evidence type="ECO:0000256" key="3">
    <source>
        <dbReference type="ARBA" id="ARBA00012865"/>
    </source>
</evidence>
<dbReference type="PANTHER" id="PTHR46825">
    <property type="entry name" value="D-ALANYL-D-ALANINE-CARBOXYPEPTIDASE/ENDOPEPTIDASE AMPH"/>
    <property type="match status" value="1"/>
</dbReference>
<feature type="transmembrane region" description="Helical" evidence="7">
    <location>
        <begin position="435"/>
        <end position="455"/>
    </location>
</feature>
<evidence type="ECO:0000256" key="8">
    <source>
        <dbReference type="SAM" id="SignalP"/>
    </source>
</evidence>
<dbReference type="GO" id="GO:0030288">
    <property type="term" value="C:outer membrane-bounded periplasmic space"/>
    <property type="evidence" value="ECO:0007669"/>
    <property type="project" value="InterPro"/>
</dbReference>
<name>A0A7Y3RNJ3_9PROT</name>
<dbReference type="EC" id="3.5.2.6" evidence="3 6"/>
<dbReference type="GO" id="GO:0017001">
    <property type="term" value="P:antibiotic catabolic process"/>
    <property type="evidence" value="ECO:0007669"/>
    <property type="project" value="InterPro"/>
</dbReference>
<protein>
    <recommendedName>
        <fullName evidence="3 6">Beta-lactamase</fullName>
        <ecNumber evidence="3 6">3.5.2.6</ecNumber>
    </recommendedName>
</protein>
<evidence type="ECO:0000256" key="1">
    <source>
        <dbReference type="ARBA" id="ARBA00001526"/>
    </source>
</evidence>
<dbReference type="GO" id="GO:0046677">
    <property type="term" value="P:response to antibiotic"/>
    <property type="evidence" value="ECO:0007669"/>
    <property type="project" value="UniProtKB-UniRule"/>
</dbReference>
<dbReference type="GO" id="GO:0008800">
    <property type="term" value="F:beta-lactamase activity"/>
    <property type="evidence" value="ECO:0007669"/>
    <property type="project" value="UniProtKB-UniRule"/>
</dbReference>
<feature type="transmembrane region" description="Helical" evidence="7">
    <location>
        <begin position="397"/>
        <end position="423"/>
    </location>
</feature>
<comment type="caution">
    <text evidence="10">The sequence shown here is derived from an EMBL/GenBank/DDBJ whole genome shotgun (WGS) entry which is preliminary data.</text>
</comment>
<reference evidence="10 11" key="1">
    <citation type="submission" date="2020-05" db="EMBL/GenBank/DDBJ databases">
        <title>Parvularcula mediterraneae sp. nov., isolated from polypropylene straw from shallow seawater of the seashore of Laganas in Zakynthos island, Greece.</title>
        <authorList>
            <person name="Szabo I."/>
            <person name="Al-Omari J."/>
            <person name="Rado J."/>
            <person name="Szerdahelyi G.S."/>
        </authorList>
    </citation>
    <scope>NUCLEOTIDE SEQUENCE [LARGE SCALE GENOMIC DNA]</scope>
    <source>
        <strain evidence="10 11">ZS-1/3</strain>
    </source>
</reference>
<evidence type="ECO:0000313" key="11">
    <source>
        <dbReference type="Proteomes" id="UP000536835"/>
    </source>
</evidence>
<dbReference type="PROSITE" id="PS00336">
    <property type="entry name" value="BETA_LACTAMASE_C"/>
    <property type="match status" value="1"/>
</dbReference>
<dbReference type="SUPFAM" id="SSF56601">
    <property type="entry name" value="beta-lactamase/transpeptidase-like"/>
    <property type="match status" value="1"/>
</dbReference>
<comment type="similarity">
    <text evidence="2 6">Belongs to the class-C beta-lactamase family.</text>
</comment>